<dbReference type="EMBL" id="JACHBT010000003">
    <property type="protein sequence ID" value="MBB6503752.1"/>
    <property type="molecule type" value="Genomic_DNA"/>
</dbReference>
<evidence type="ECO:0000313" key="1">
    <source>
        <dbReference type="EMBL" id="MBB6503752.1"/>
    </source>
</evidence>
<dbReference type="AlphaFoldDB" id="A0A7X0JBC6"/>
<gene>
    <name evidence="1" type="ORF">F4693_000707</name>
</gene>
<comment type="caution">
    <text evidence="1">The sequence shown here is derived from an EMBL/GenBank/DDBJ whole genome shotgun (WGS) entry which is preliminary data.</text>
</comment>
<protein>
    <recommendedName>
        <fullName evidence="3">HNH endonuclease</fullName>
    </recommendedName>
</protein>
<dbReference type="RefSeq" id="WP_184504165.1">
    <property type="nucleotide sequence ID" value="NZ_JACHBT010000003.1"/>
</dbReference>
<sequence length="216" mass="25325">MIARPVEYDTDEQALIDTALKRAEFDGAAWSLDEFDDVRAHIKQHYIREQDHRCCYCRQPLYAHHGRVWDIEHVIARATRCEFMFVPRNLAIACVECNQAKGQTVVADAKRRGFPERADAYSIVHPHFHDYDEHIEIEGEGTYHALTPQGKFTIYHCDLFRFRERVMGARRPIRDRRFERDLGELRLARTTAEARPIIASIMARLEIEDERAERGD</sequence>
<accession>A0A7X0JBC6</accession>
<dbReference type="Gene3D" id="1.10.30.50">
    <property type="match status" value="1"/>
</dbReference>
<evidence type="ECO:0008006" key="3">
    <source>
        <dbReference type="Google" id="ProtNLM"/>
    </source>
</evidence>
<reference evidence="1 2" key="1">
    <citation type="submission" date="2020-08" db="EMBL/GenBank/DDBJ databases">
        <title>The Agave Microbiome: Exploring the role of microbial communities in plant adaptations to desert environments.</title>
        <authorList>
            <person name="Partida-Martinez L.P."/>
        </authorList>
    </citation>
    <scope>NUCLEOTIDE SEQUENCE [LARGE SCALE GENOMIC DNA]</scope>
    <source>
        <strain evidence="1 2">AS3.13</strain>
    </source>
</reference>
<name>A0A7X0JBC6_9SPHN</name>
<evidence type="ECO:0000313" key="2">
    <source>
        <dbReference type="Proteomes" id="UP000522313"/>
    </source>
</evidence>
<organism evidence="1 2">
    <name type="scientific">Sphingomonas endophytica</name>
    <dbReference type="NCBI Taxonomy" id="869719"/>
    <lineage>
        <taxon>Bacteria</taxon>
        <taxon>Pseudomonadati</taxon>
        <taxon>Pseudomonadota</taxon>
        <taxon>Alphaproteobacteria</taxon>
        <taxon>Sphingomonadales</taxon>
        <taxon>Sphingomonadaceae</taxon>
        <taxon>Sphingomonas</taxon>
    </lineage>
</organism>
<reference evidence="1 2" key="2">
    <citation type="submission" date="2020-08" db="EMBL/GenBank/DDBJ databases">
        <authorList>
            <person name="Partida-Martinez L."/>
            <person name="Huntemann M."/>
            <person name="Clum A."/>
            <person name="Wang J."/>
            <person name="Palaniappan K."/>
            <person name="Ritter S."/>
            <person name="Chen I.-M."/>
            <person name="Stamatis D."/>
            <person name="Reddy T."/>
            <person name="O'Malley R."/>
            <person name="Daum C."/>
            <person name="Shapiro N."/>
            <person name="Ivanova N."/>
            <person name="Kyrpides N."/>
            <person name="Woyke T."/>
        </authorList>
    </citation>
    <scope>NUCLEOTIDE SEQUENCE [LARGE SCALE GENOMIC DNA]</scope>
    <source>
        <strain evidence="1 2">AS3.13</strain>
    </source>
</reference>
<proteinExistence type="predicted"/>
<dbReference type="Proteomes" id="UP000522313">
    <property type="component" value="Unassembled WGS sequence"/>
</dbReference>